<sequence length="167" mass="17627">MNSSRQPADATGPVPATAPRGAAFLLAQIGAHAAGRFAERVAHLGLTPADVGLLRMVAGQPGRSQRALAEDLGVVPSRVVKLIDVLEGKGLVERRRSEEDRRNYELHLTAEGRSTLGAVSRAAAAHEDALLAALDSEQRGHLLGLLQRIAAEQDLTPGVHPGYRARG</sequence>
<dbReference type="GeneID" id="95609157"/>
<organism evidence="2 3">
    <name type="scientific">Streptomyces vinaceus</name>
    <dbReference type="NCBI Taxonomy" id="1960"/>
    <lineage>
        <taxon>Bacteria</taxon>
        <taxon>Bacillati</taxon>
        <taxon>Actinomycetota</taxon>
        <taxon>Actinomycetes</taxon>
        <taxon>Kitasatosporales</taxon>
        <taxon>Streptomycetaceae</taxon>
        <taxon>Streptomyces</taxon>
    </lineage>
</organism>
<reference evidence="2 3" key="1">
    <citation type="submission" date="2017-09" db="EMBL/GenBank/DDBJ databases">
        <authorList>
            <person name="Lee N."/>
            <person name="Cho B.-K."/>
        </authorList>
    </citation>
    <scope>NUCLEOTIDE SEQUENCE [LARGE SCALE GENOMIC DNA]</scope>
    <source>
        <strain evidence="2 3">ATCC 27476</strain>
    </source>
</reference>
<dbReference type="Pfam" id="PF12802">
    <property type="entry name" value="MarR_2"/>
    <property type="match status" value="1"/>
</dbReference>
<evidence type="ECO:0000313" key="2">
    <source>
        <dbReference type="EMBL" id="QEV43841.1"/>
    </source>
</evidence>
<dbReference type="PRINTS" id="PR00598">
    <property type="entry name" value="HTHMARR"/>
</dbReference>
<dbReference type="SMART" id="SM00347">
    <property type="entry name" value="HTH_MARR"/>
    <property type="match status" value="1"/>
</dbReference>
<keyword evidence="3" id="KW-1185">Reference proteome</keyword>
<dbReference type="GO" id="GO:0006950">
    <property type="term" value="P:response to stress"/>
    <property type="evidence" value="ECO:0007669"/>
    <property type="project" value="TreeGrafter"/>
</dbReference>
<dbReference type="KEGG" id="svn:CP980_01005"/>
<dbReference type="InterPro" id="IPR036388">
    <property type="entry name" value="WH-like_DNA-bd_sf"/>
</dbReference>
<dbReference type="PANTHER" id="PTHR33164">
    <property type="entry name" value="TRANSCRIPTIONAL REGULATOR, MARR FAMILY"/>
    <property type="match status" value="1"/>
</dbReference>
<dbReference type="PROSITE" id="PS50995">
    <property type="entry name" value="HTH_MARR_2"/>
    <property type="match status" value="1"/>
</dbReference>
<protein>
    <submittedName>
        <fullName evidence="2">MarR family transcriptional regulator</fullName>
    </submittedName>
</protein>
<dbReference type="EMBL" id="CP023692">
    <property type="protein sequence ID" value="QEV43841.1"/>
    <property type="molecule type" value="Genomic_DNA"/>
</dbReference>
<gene>
    <name evidence="2" type="ORF">CP980_01005</name>
</gene>
<dbReference type="InterPro" id="IPR036390">
    <property type="entry name" value="WH_DNA-bd_sf"/>
</dbReference>
<evidence type="ECO:0000259" key="1">
    <source>
        <dbReference type="PROSITE" id="PS50995"/>
    </source>
</evidence>
<proteinExistence type="predicted"/>
<feature type="domain" description="HTH marR-type" evidence="1">
    <location>
        <begin position="19"/>
        <end position="151"/>
    </location>
</feature>
<dbReference type="SUPFAM" id="SSF46785">
    <property type="entry name" value="Winged helix' DNA-binding domain"/>
    <property type="match status" value="1"/>
</dbReference>
<dbReference type="Gene3D" id="1.10.10.10">
    <property type="entry name" value="Winged helix-like DNA-binding domain superfamily/Winged helix DNA-binding domain"/>
    <property type="match status" value="1"/>
</dbReference>
<dbReference type="GO" id="GO:0003700">
    <property type="term" value="F:DNA-binding transcription factor activity"/>
    <property type="evidence" value="ECO:0007669"/>
    <property type="project" value="InterPro"/>
</dbReference>
<dbReference type="Proteomes" id="UP000325563">
    <property type="component" value="Chromosome"/>
</dbReference>
<dbReference type="InterPro" id="IPR039422">
    <property type="entry name" value="MarR/SlyA-like"/>
</dbReference>
<accession>A0A5J6J2K4</accession>
<evidence type="ECO:0000313" key="3">
    <source>
        <dbReference type="Proteomes" id="UP000325563"/>
    </source>
</evidence>
<dbReference type="RefSeq" id="WP_150492297.1">
    <property type="nucleotide sequence ID" value="NZ_BNBW01000012.1"/>
</dbReference>
<dbReference type="InterPro" id="IPR000835">
    <property type="entry name" value="HTH_MarR-typ"/>
</dbReference>
<dbReference type="PANTHER" id="PTHR33164:SF89">
    <property type="entry name" value="MARR FAMILY REGULATORY PROTEIN"/>
    <property type="match status" value="1"/>
</dbReference>
<dbReference type="AlphaFoldDB" id="A0A5J6J2K4"/>
<name>A0A5J6J2K4_STRVI</name>